<dbReference type="InterPro" id="IPR011051">
    <property type="entry name" value="RmlC_Cupin_sf"/>
</dbReference>
<dbReference type="PANTHER" id="PTHR37943:SF1">
    <property type="entry name" value="PROTEIN VES"/>
    <property type="match status" value="1"/>
</dbReference>
<comment type="caution">
    <text evidence="1">The sequence shown here is derived from an EMBL/GenBank/DDBJ whole genome shotgun (WGS) entry which is preliminary data.</text>
</comment>
<dbReference type="AlphaFoldDB" id="W9HAR7"/>
<dbReference type="Proteomes" id="UP000019486">
    <property type="component" value="Unassembled WGS sequence"/>
</dbReference>
<gene>
    <name evidence="1" type="ORF">N825_34025</name>
</gene>
<sequence>MSAAMAWRVIPWASLVETPWKNGGGTTTEIAVAPAGAGMDDFDWRLSAAKVGGPGPFSSFPGVDRTLLVVDGAGIELRLAGEGSVLVERGGSGFTFAGDAAVTSTLPGGPILDLNIMTRRDRFHHAVYRARDVGPVGLPLGADLVLVVALAGRAELAAGDRTVRIDKLDTLVIDGDATGLELEGGGDIVVITLIRQGA</sequence>
<dbReference type="Gene3D" id="2.60.120.10">
    <property type="entry name" value="Jelly Rolls"/>
    <property type="match status" value="1"/>
</dbReference>
<accession>W9HAR7</accession>
<dbReference type="STRING" id="1385369.N825_34025"/>
<dbReference type="Pfam" id="PF05962">
    <property type="entry name" value="HutD"/>
    <property type="match status" value="1"/>
</dbReference>
<dbReference type="SUPFAM" id="SSF51182">
    <property type="entry name" value="RmlC-like cupins"/>
    <property type="match status" value="1"/>
</dbReference>
<dbReference type="RefSeq" id="WP_084164634.1">
    <property type="nucleotide sequence ID" value="NZ_AVFL01000006.1"/>
</dbReference>
<dbReference type="InterPro" id="IPR010282">
    <property type="entry name" value="Uncharacterised_HutD/Ves"/>
</dbReference>
<dbReference type="CDD" id="cd20293">
    <property type="entry name" value="cupin_HutD_N"/>
    <property type="match status" value="1"/>
</dbReference>
<proteinExistence type="predicted"/>
<organism evidence="1 2">
    <name type="scientific">Skermanella stibiiresistens SB22</name>
    <dbReference type="NCBI Taxonomy" id="1385369"/>
    <lineage>
        <taxon>Bacteria</taxon>
        <taxon>Pseudomonadati</taxon>
        <taxon>Pseudomonadota</taxon>
        <taxon>Alphaproteobacteria</taxon>
        <taxon>Rhodospirillales</taxon>
        <taxon>Azospirillaceae</taxon>
        <taxon>Skermanella</taxon>
    </lineage>
</organism>
<reference evidence="1 2" key="1">
    <citation type="submission" date="2013-08" db="EMBL/GenBank/DDBJ databases">
        <title>The genome sequence of Skermanella stibiiresistens.</title>
        <authorList>
            <person name="Zhu W."/>
            <person name="Wang G."/>
        </authorList>
    </citation>
    <scope>NUCLEOTIDE SEQUENCE [LARGE SCALE GENOMIC DNA]</scope>
    <source>
        <strain evidence="1 2">SB22</strain>
    </source>
</reference>
<protein>
    <recommendedName>
        <fullName evidence="3">HutD-family protein</fullName>
    </recommendedName>
</protein>
<keyword evidence="2" id="KW-1185">Reference proteome</keyword>
<dbReference type="PANTHER" id="PTHR37943">
    <property type="entry name" value="PROTEIN VES"/>
    <property type="match status" value="1"/>
</dbReference>
<dbReference type="PATRIC" id="fig|1385369.3.peg.2245"/>
<evidence type="ECO:0000313" key="1">
    <source>
        <dbReference type="EMBL" id="EWY40953.1"/>
    </source>
</evidence>
<dbReference type="OrthoDB" id="9800082at2"/>
<evidence type="ECO:0000313" key="2">
    <source>
        <dbReference type="Proteomes" id="UP000019486"/>
    </source>
</evidence>
<name>W9HAR7_9PROT</name>
<dbReference type="InterPro" id="IPR014710">
    <property type="entry name" value="RmlC-like_jellyroll"/>
</dbReference>
<evidence type="ECO:0008006" key="3">
    <source>
        <dbReference type="Google" id="ProtNLM"/>
    </source>
</evidence>
<dbReference type="EMBL" id="AVFL01000006">
    <property type="protein sequence ID" value="EWY40953.1"/>
    <property type="molecule type" value="Genomic_DNA"/>
</dbReference>